<evidence type="ECO:0000313" key="3">
    <source>
        <dbReference type="Proteomes" id="UP000013638"/>
    </source>
</evidence>
<protein>
    <submittedName>
        <fullName evidence="2">Uncharacterized protein</fullName>
    </submittedName>
</protein>
<name>R3KRW1_ENTFL</name>
<comment type="caution">
    <text evidence="2">The sequence shown here is derived from an EMBL/GenBank/DDBJ whole genome shotgun (WGS) entry which is preliminary data.</text>
</comment>
<keyword evidence="1" id="KW-1133">Transmembrane helix</keyword>
<feature type="transmembrane region" description="Helical" evidence="1">
    <location>
        <begin position="23"/>
        <end position="40"/>
    </location>
</feature>
<dbReference type="HOGENOM" id="CLU_3269577_0_0_9"/>
<gene>
    <name evidence="2" type="ORF">WOU_02405</name>
</gene>
<evidence type="ECO:0000256" key="1">
    <source>
        <dbReference type="SAM" id="Phobius"/>
    </source>
</evidence>
<keyword evidence="1" id="KW-0472">Membrane</keyword>
<organism evidence="2 3">
    <name type="scientific">Enterococcus faecalis ATCC 6055</name>
    <dbReference type="NCBI Taxonomy" id="1169311"/>
    <lineage>
        <taxon>Bacteria</taxon>
        <taxon>Bacillati</taxon>
        <taxon>Bacillota</taxon>
        <taxon>Bacilli</taxon>
        <taxon>Lactobacillales</taxon>
        <taxon>Enterococcaceae</taxon>
        <taxon>Enterococcus</taxon>
    </lineage>
</organism>
<dbReference type="Proteomes" id="UP000013638">
    <property type="component" value="Unassembled WGS sequence"/>
</dbReference>
<dbReference type="PATRIC" id="fig|1169311.3.peg.2374"/>
<dbReference type="AlphaFoldDB" id="R3KRW1"/>
<accession>R3KRW1</accession>
<keyword evidence="1" id="KW-0812">Transmembrane</keyword>
<sequence length="41" mass="4873">MNMKHKKLQYDPERKRLKKMPETIYTTVILILAAVIGYLSH</sequence>
<reference evidence="2 3" key="1">
    <citation type="submission" date="2013-02" db="EMBL/GenBank/DDBJ databases">
        <title>The Genome Sequence of Enterococcus faecalis ATCC_6055.</title>
        <authorList>
            <consortium name="The Broad Institute Genome Sequencing Platform"/>
            <consortium name="The Broad Institute Genome Sequencing Center for Infectious Disease"/>
            <person name="Earl A.M."/>
            <person name="Gilmore M.S."/>
            <person name="Lebreton F."/>
            <person name="Walker B."/>
            <person name="Young S.K."/>
            <person name="Zeng Q."/>
            <person name="Gargeya S."/>
            <person name="Fitzgerald M."/>
            <person name="Haas B."/>
            <person name="Abouelleil A."/>
            <person name="Alvarado L."/>
            <person name="Arachchi H.M."/>
            <person name="Berlin A.M."/>
            <person name="Chapman S.B."/>
            <person name="Dewar J."/>
            <person name="Goldberg J."/>
            <person name="Griggs A."/>
            <person name="Gujja S."/>
            <person name="Hansen M."/>
            <person name="Howarth C."/>
            <person name="Imamovic A."/>
            <person name="Larimer J."/>
            <person name="McCowan C."/>
            <person name="Murphy C."/>
            <person name="Neiman D."/>
            <person name="Pearson M."/>
            <person name="Priest M."/>
            <person name="Roberts A."/>
            <person name="Saif S."/>
            <person name="Shea T."/>
            <person name="Sisk P."/>
            <person name="Sykes S."/>
            <person name="Wortman J."/>
            <person name="Nusbaum C."/>
            <person name="Birren B."/>
        </authorList>
    </citation>
    <scope>NUCLEOTIDE SEQUENCE [LARGE SCALE GENOMIC DNA]</scope>
    <source>
        <strain evidence="2 3">ATCC 6055</strain>
    </source>
</reference>
<proteinExistence type="predicted"/>
<evidence type="ECO:0000313" key="2">
    <source>
        <dbReference type="EMBL" id="EOK11269.1"/>
    </source>
</evidence>
<dbReference type="EMBL" id="ASDZ01000028">
    <property type="protein sequence ID" value="EOK11269.1"/>
    <property type="molecule type" value="Genomic_DNA"/>
</dbReference>